<proteinExistence type="predicted"/>
<sequence length="182" mass="20554">MAGLCEGGNEPPGSLKASKCTRVGFNRSKADKRENRSGWFESRLAILKITTLRDGKQDKSRYQVFWNSKSSPHAISRPDTYAMYHADQGIMGRAAENKDDACSSQWMLQSLSPGKQRFQGAGERGKEGGAEDNIREKRSVLRARRQPNSVATSFVMLRNELLEKHPFRVQLRQMKAETPLPR</sequence>
<accession>A0ABQ8TWD0</accession>
<dbReference type="EMBL" id="JAJSOF020000001">
    <property type="protein sequence ID" value="KAJ4450623.1"/>
    <property type="molecule type" value="Genomic_DNA"/>
</dbReference>
<protein>
    <submittedName>
        <fullName evidence="2">Uncharacterized protein</fullName>
    </submittedName>
</protein>
<evidence type="ECO:0000313" key="3">
    <source>
        <dbReference type="Proteomes" id="UP001148838"/>
    </source>
</evidence>
<organism evidence="2 3">
    <name type="scientific">Periplaneta americana</name>
    <name type="common">American cockroach</name>
    <name type="synonym">Blatta americana</name>
    <dbReference type="NCBI Taxonomy" id="6978"/>
    <lineage>
        <taxon>Eukaryota</taxon>
        <taxon>Metazoa</taxon>
        <taxon>Ecdysozoa</taxon>
        <taxon>Arthropoda</taxon>
        <taxon>Hexapoda</taxon>
        <taxon>Insecta</taxon>
        <taxon>Pterygota</taxon>
        <taxon>Neoptera</taxon>
        <taxon>Polyneoptera</taxon>
        <taxon>Dictyoptera</taxon>
        <taxon>Blattodea</taxon>
        <taxon>Blattoidea</taxon>
        <taxon>Blattidae</taxon>
        <taxon>Blattinae</taxon>
        <taxon>Periplaneta</taxon>
    </lineage>
</organism>
<feature type="compositionally biased region" description="Basic and acidic residues" evidence="1">
    <location>
        <begin position="123"/>
        <end position="133"/>
    </location>
</feature>
<feature type="region of interest" description="Disordered" evidence="1">
    <location>
        <begin position="114"/>
        <end position="133"/>
    </location>
</feature>
<gene>
    <name evidence="2" type="ORF">ANN_02051</name>
</gene>
<evidence type="ECO:0000256" key="1">
    <source>
        <dbReference type="SAM" id="MobiDB-lite"/>
    </source>
</evidence>
<dbReference type="Proteomes" id="UP001148838">
    <property type="component" value="Unassembled WGS sequence"/>
</dbReference>
<keyword evidence="3" id="KW-1185">Reference proteome</keyword>
<reference evidence="2 3" key="1">
    <citation type="journal article" date="2022" name="Allergy">
        <title>Genome assembly and annotation of Periplaneta americana reveal a comprehensive cockroach allergen profile.</title>
        <authorList>
            <person name="Wang L."/>
            <person name="Xiong Q."/>
            <person name="Saelim N."/>
            <person name="Wang L."/>
            <person name="Nong W."/>
            <person name="Wan A.T."/>
            <person name="Shi M."/>
            <person name="Liu X."/>
            <person name="Cao Q."/>
            <person name="Hui J.H.L."/>
            <person name="Sookrung N."/>
            <person name="Leung T.F."/>
            <person name="Tungtrongchitr A."/>
            <person name="Tsui S.K.W."/>
        </authorList>
    </citation>
    <scope>NUCLEOTIDE SEQUENCE [LARGE SCALE GENOMIC DNA]</scope>
    <source>
        <strain evidence="2">PWHHKU_190912</strain>
    </source>
</reference>
<comment type="caution">
    <text evidence="2">The sequence shown here is derived from an EMBL/GenBank/DDBJ whole genome shotgun (WGS) entry which is preliminary data.</text>
</comment>
<name>A0ABQ8TWD0_PERAM</name>
<evidence type="ECO:0000313" key="2">
    <source>
        <dbReference type="EMBL" id="KAJ4450623.1"/>
    </source>
</evidence>